<dbReference type="SUPFAM" id="SSF140453">
    <property type="entry name" value="EsxAB dimer-like"/>
    <property type="match status" value="1"/>
</dbReference>
<gene>
    <name evidence="2" type="ORF">Val02_65760</name>
</gene>
<dbReference type="EMBL" id="BOPF01000030">
    <property type="protein sequence ID" value="GIJ49690.1"/>
    <property type="molecule type" value="Genomic_DNA"/>
</dbReference>
<proteinExistence type="inferred from homology"/>
<evidence type="ECO:0000313" key="3">
    <source>
        <dbReference type="Proteomes" id="UP000619260"/>
    </source>
</evidence>
<dbReference type="Pfam" id="PF06013">
    <property type="entry name" value="WXG100"/>
    <property type="match status" value="1"/>
</dbReference>
<comment type="similarity">
    <text evidence="1">Belongs to the WXG100 family.</text>
</comment>
<dbReference type="Gene3D" id="1.10.287.1060">
    <property type="entry name" value="ESAT-6-like"/>
    <property type="match status" value="1"/>
</dbReference>
<dbReference type="AlphaFoldDB" id="A0A8J4DSW9"/>
<dbReference type="InterPro" id="IPR036689">
    <property type="entry name" value="ESAT-6-like_sf"/>
</dbReference>
<protein>
    <recommendedName>
        <fullName evidence="1">ESAT-6-like protein</fullName>
    </recommendedName>
</protein>
<organism evidence="2 3">
    <name type="scientific">Virgisporangium aliadipatigenens</name>
    <dbReference type="NCBI Taxonomy" id="741659"/>
    <lineage>
        <taxon>Bacteria</taxon>
        <taxon>Bacillati</taxon>
        <taxon>Actinomycetota</taxon>
        <taxon>Actinomycetes</taxon>
        <taxon>Micromonosporales</taxon>
        <taxon>Micromonosporaceae</taxon>
        <taxon>Virgisporangium</taxon>
    </lineage>
</organism>
<reference evidence="2" key="1">
    <citation type="submission" date="2021-01" db="EMBL/GenBank/DDBJ databases">
        <title>Whole genome shotgun sequence of Virgisporangium aliadipatigenens NBRC 105644.</title>
        <authorList>
            <person name="Komaki H."/>
            <person name="Tamura T."/>
        </authorList>
    </citation>
    <scope>NUCLEOTIDE SEQUENCE</scope>
    <source>
        <strain evidence="2">NBRC 105644</strain>
    </source>
</reference>
<evidence type="ECO:0000313" key="2">
    <source>
        <dbReference type="EMBL" id="GIJ49690.1"/>
    </source>
</evidence>
<accession>A0A8J4DSW9</accession>
<dbReference type="Proteomes" id="UP000619260">
    <property type="component" value="Unassembled WGS sequence"/>
</dbReference>
<dbReference type="NCBIfam" id="TIGR03930">
    <property type="entry name" value="WXG100_ESAT6"/>
    <property type="match status" value="1"/>
</dbReference>
<sequence>MTIAMDPATLRKAANDIRTTKDEVDGQLKSLWGVVDDLAAAWLGEASKAFNDLMQRWSTDTTNLTNAMTNIASLMDDGSVKGEANDQEQAAMMNKFNGVLNPS</sequence>
<comment type="caution">
    <text evidence="2">The sequence shown here is derived from an EMBL/GenBank/DDBJ whole genome shotgun (WGS) entry which is preliminary data.</text>
</comment>
<dbReference type="InterPro" id="IPR010310">
    <property type="entry name" value="T7SS_ESAT-6-like"/>
</dbReference>
<dbReference type="RefSeq" id="WP_203903163.1">
    <property type="nucleotide sequence ID" value="NZ_BOPF01000030.1"/>
</dbReference>
<evidence type="ECO:0000256" key="1">
    <source>
        <dbReference type="RuleBase" id="RU362001"/>
    </source>
</evidence>
<keyword evidence="3" id="KW-1185">Reference proteome</keyword>
<name>A0A8J4DSW9_9ACTN</name>